<evidence type="ECO:0000256" key="1">
    <source>
        <dbReference type="SAM" id="MobiDB-lite"/>
    </source>
</evidence>
<evidence type="ECO:0000313" key="4">
    <source>
        <dbReference type="Proteomes" id="UP000016491"/>
    </source>
</evidence>
<evidence type="ECO:0000259" key="2">
    <source>
        <dbReference type="Pfam" id="PF23343"/>
    </source>
</evidence>
<dbReference type="EMBL" id="AWSU01000246">
    <property type="protein sequence ID" value="ERI75476.1"/>
    <property type="molecule type" value="Genomic_DNA"/>
</dbReference>
<reference evidence="3 4" key="1">
    <citation type="submission" date="2013-07" db="EMBL/GenBank/DDBJ databases">
        <authorList>
            <person name="Weinstock G."/>
            <person name="Sodergren E."/>
            <person name="Wylie T."/>
            <person name="Fulton L."/>
            <person name="Fulton R."/>
            <person name="Fronick C."/>
            <person name="O'Laughlin M."/>
            <person name="Godfrey J."/>
            <person name="Miner T."/>
            <person name="Herter B."/>
            <person name="Appelbaum E."/>
            <person name="Cordes M."/>
            <person name="Lek S."/>
            <person name="Wollam A."/>
            <person name="Pepin K.H."/>
            <person name="Palsikar V.B."/>
            <person name="Mitreva M."/>
            <person name="Wilson R.K."/>
        </authorList>
    </citation>
    <scope>NUCLEOTIDE SEQUENCE [LARGE SCALE GENOMIC DNA]</scope>
    <source>
        <strain evidence="3 4">ATCC 14940</strain>
    </source>
</reference>
<dbReference type="InterPro" id="IPR056906">
    <property type="entry name" value="ORF2/G2P_dom"/>
</dbReference>
<evidence type="ECO:0000313" key="3">
    <source>
        <dbReference type="EMBL" id="ERI75476.1"/>
    </source>
</evidence>
<protein>
    <recommendedName>
        <fullName evidence="2">Replication-associated protein ORF2/G2P domain-containing protein</fullName>
    </recommendedName>
</protein>
<proteinExistence type="predicted"/>
<dbReference type="Pfam" id="PF23343">
    <property type="entry name" value="REP_ORF2-G2P"/>
    <property type="match status" value="1"/>
</dbReference>
<feature type="region of interest" description="Disordered" evidence="1">
    <location>
        <begin position="249"/>
        <end position="289"/>
    </location>
</feature>
<comment type="caution">
    <text evidence="3">The sequence shown here is derived from an EMBL/GenBank/DDBJ whole genome shotgun (WGS) entry which is preliminary data.</text>
</comment>
<gene>
    <name evidence="3" type="ORF">CLOSYM_03206</name>
</gene>
<feature type="domain" description="Replication-associated protein ORF2/G2P" evidence="2">
    <location>
        <begin position="77"/>
        <end position="173"/>
    </location>
</feature>
<name>A0ABC9TVC2_CLOSY</name>
<organism evidence="3 4">
    <name type="scientific">[Clostridium] symbiosum ATCC 14940</name>
    <dbReference type="NCBI Taxonomy" id="411472"/>
    <lineage>
        <taxon>Bacteria</taxon>
        <taxon>Bacillati</taxon>
        <taxon>Bacillota</taxon>
        <taxon>Clostridia</taxon>
        <taxon>Lachnospirales</taxon>
        <taxon>Lachnospiraceae</taxon>
        <taxon>Otoolea</taxon>
    </lineage>
</organism>
<dbReference type="Proteomes" id="UP000016491">
    <property type="component" value="Unassembled WGS sequence"/>
</dbReference>
<sequence length="289" mass="34179">MEPKEKDMPHLKTMCILPYRIEVKEYHSSRYHGKKVTPAPRTKKTTEEMAEVNERNRIKKLYWIIATNFDFGDLHMQLTYRREERPTPEGARKSLKKFFRRLRKEYKKRGKELKYIVTTEYKRTAIHHHLVLNEIGDTAKTVNRIWEKGKAFFSVIYEDGEVEDLAAYLIKETQNSFRDPDNPSKLSYSCSRNLKKPNIKTKIIKSDTWRKTPKPPKGYYLDKGSIAEGVSKVTGYPYRYYTFKKIKEDKHERKNHKGRVPPNKANEPGRNGTIYKSMPSDGARRKRTN</sequence>
<accession>A0ABC9TVC2</accession>
<dbReference type="AlphaFoldDB" id="A0ABC9TVC2"/>